<keyword evidence="4" id="KW-0238">DNA-binding</keyword>
<evidence type="ECO:0000256" key="1">
    <source>
        <dbReference type="ARBA" id="ARBA00004123"/>
    </source>
</evidence>
<dbReference type="PANTHER" id="PTHR10015:SF427">
    <property type="entry name" value="HEAT SHOCK FACTOR PROTEIN"/>
    <property type="match status" value="1"/>
</dbReference>
<dbReference type="FunFam" id="1.10.10.10:FF:000027">
    <property type="entry name" value="Heat shock transcription factor 1"/>
    <property type="match status" value="1"/>
</dbReference>
<keyword evidence="3" id="KW-0805">Transcription regulation</keyword>
<dbReference type="EMBL" id="MU805977">
    <property type="protein sequence ID" value="KAJ3843407.1"/>
    <property type="molecule type" value="Genomic_DNA"/>
</dbReference>
<feature type="domain" description="HSF-type DNA-binding" evidence="10">
    <location>
        <begin position="23"/>
        <end position="128"/>
    </location>
</feature>
<dbReference type="GO" id="GO:0003700">
    <property type="term" value="F:DNA-binding transcription factor activity"/>
    <property type="evidence" value="ECO:0007669"/>
    <property type="project" value="InterPro"/>
</dbReference>
<proteinExistence type="inferred from homology"/>
<dbReference type="InterPro" id="IPR000232">
    <property type="entry name" value="HSF_DNA-bd"/>
</dbReference>
<feature type="compositionally biased region" description="Low complexity" evidence="9">
    <location>
        <begin position="429"/>
        <end position="440"/>
    </location>
</feature>
<feature type="compositionally biased region" description="Low complexity" evidence="9">
    <location>
        <begin position="330"/>
        <end position="347"/>
    </location>
</feature>
<dbReference type="AlphaFoldDB" id="A0AA38ULU1"/>
<dbReference type="InterPro" id="IPR036390">
    <property type="entry name" value="WH_DNA-bd_sf"/>
</dbReference>
<organism evidence="11 12">
    <name type="scientific">Lentinula raphanica</name>
    <dbReference type="NCBI Taxonomy" id="153919"/>
    <lineage>
        <taxon>Eukaryota</taxon>
        <taxon>Fungi</taxon>
        <taxon>Dikarya</taxon>
        <taxon>Basidiomycota</taxon>
        <taxon>Agaricomycotina</taxon>
        <taxon>Agaricomycetes</taxon>
        <taxon>Agaricomycetidae</taxon>
        <taxon>Agaricales</taxon>
        <taxon>Marasmiineae</taxon>
        <taxon>Omphalotaceae</taxon>
        <taxon>Lentinula</taxon>
    </lineage>
</organism>
<evidence type="ECO:0000256" key="8">
    <source>
        <dbReference type="RuleBase" id="RU004020"/>
    </source>
</evidence>
<name>A0AA38ULU1_9AGAR</name>
<comment type="subunit">
    <text evidence="7">Homotrimer. Homotrimerization increases the affinity of HSF1 to DNA. Interacts with transcriptional coregulator SSA1 on chromatin.</text>
</comment>
<dbReference type="GO" id="GO:0043565">
    <property type="term" value="F:sequence-specific DNA binding"/>
    <property type="evidence" value="ECO:0007669"/>
    <property type="project" value="InterPro"/>
</dbReference>
<keyword evidence="12" id="KW-1185">Reference proteome</keyword>
<dbReference type="Proteomes" id="UP001163846">
    <property type="component" value="Unassembled WGS sequence"/>
</dbReference>
<evidence type="ECO:0000256" key="3">
    <source>
        <dbReference type="ARBA" id="ARBA00023015"/>
    </source>
</evidence>
<dbReference type="Gene3D" id="1.10.10.10">
    <property type="entry name" value="Winged helix-like DNA-binding domain superfamily/Winged helix DNA-binding domain"/>
    <property type="match status" value="1"/>
</dbReference>
<evidence type="ECO:0000259" key="10">
    <source>
        <dbReference type="SMART" id="SM00415"/>
    </source>
</evidence>
<evidence type="ECO:0000313" key="11">
    <source>
        <dbReference type="EMBL" id="KAJ3843407.1"/>
    </source>
</evidence>
<feature type="region of interest" description="Disordered" evidence="9">
    <location>
        <begin position="429"/>
        <end position="471"/>
    </location>
</feature>
<reference evidence="11" key="1">
    <citation type="submission" date="2022-08" db="EMBL/GenBank/DDBJ databases">
        <authorList>
            <consortium name="DOE Joint Genome Institute"/>
            <person name="Min B."/>
            <person name="Riley R."/>
            <person name="Sierra-Patev S."/>
            <person name="Naranjo-Ortiz M."/>
            <person name="Looney B."/>
            <person name="Konkel Z."/>
            <person name="Slot J.C."/>
            <person name="Sakamoto Y."/>
            <person name="Steenwyk J.L."/>
            <person name="Rokas A."/>
            <person name="Carro J."/>
            <person name="Camarero S."/>
            <person name="Ferreira P."/>
            <person name="Molpeceres G."/>
            <person name="Ruiz-Duenas F.J."/>
            <person name="Serrano A."/>
            <person name="Henrissat B."/>
            <person name="Drula E."/>
            <person name="Hughes K.W."/>
            <person name="Mata J.L."/>
            <person name="Ishikawa N.K."/>
            <person name="Vargas-Isla R."/>
            <person name="Ushijima S."/>
            <person name="Smith C.A."/>
            <person name="Ahrendt S."/>
            <person name="Andreopoulos W."/>
            <person name="He G."/>
            <person name="Labutti K."/>
            <person name="Lipzen A."/>
            <person name="Ng V."/>
            <person name="Sandor L."/>
            <person name="Barry K."/>
            <person name="Martinez A.T."/>
            <person name="Xiao Y."/>
            <person name="Gibbons J.G."/>
            <person name="Terashima K."/>
            <person name="Hibbett D.S."/>
            <person name="Grigoriev I.V."/>
        </authorList>
    </citation>
    <scope>NUCLEOTIDE SEQUENCE</scope>
    <source>
        <strain evidence="11">TFB9207</strain>
    </source>
</reference>
<feature type="compositionally biased region" description="Low complexity" evidence="9">
    <location>
        <begin position="447"/>
        <end position="458"/>
    </location>
</feature>
<feature type="region of interest" description="Disordered" evidence="9">
    <location>
        <begin position="570"/>
        <end position="652"/>
    </location>
</feature>
<comment type="caution">
    <text evidence="11">The sequence shown here is derived from an EMBL/GenBank/DDBJ whole genome shotgun (WGS) entry which is preliminary data.</text>
</comment>
<comment type="similarity">
    <text evidence="2 8">Belongs to the HSF family.</text>
</comment>
<feature type="compositionally biased region" description="Polar residues" evidence="9">
    <location>
        <begin position="290"/>
        <end position="318"/>
    </location>
</feature>
<feature type="compositionally biased region" description="Polar residues" evidence="9">
    <location>
        <begin position="369"/>
        <end position="383"/>
    </location>
</feature>
<evidence type="ECO:0000256" key="7">
    <source>
        <dbReference type="ARBA" id="ARBA00062171"/>
    </source>
</evidence>
<evidence type="ECO:0000256" key="5">
    <source>
        <dbReference type="ARBA" id="ARBA00023163"/>
    </source>
</evidence>
<evidence type="ECO:0000256" key="4">
    <source>
        <dbReference type="ARBA" id="ARBA00023125"/>
    </source>
</evidence>
<evidence type="ECO:0000256" key="6">
    <source>
        <dbReference type="ARBA" id="ARBA00023242"/>
    </source>
</evidence>
<evidence type="ECO:0000256" key="2">
    <source>
        <dbReference type="ARBA" id="ARBA00006403"/>
    </source>
</evidence>
<keyword evidence="6" id="KW-0539">Nucleus</keyword>
<feature type="compositionally biased region" description="Low complexity" evidence="9">
    <location>
        <begin position="593"/>
        <end position="604"/>
    </location>
</feature>
<feature type="region of interest" description="Disordered" evidence="9">
    <location>
        <begin position="265"/>
        <end position="386"/>
    </location>
</feature>
<dbReference type="GO" id="GO:0005634">
    <property type="term" value="C:nucleus"/>
    <property type="evidence" value="ECO:0007669"/>
    <property type="project" value="UniProtKB-SubCell"/>
</dbReference>
<dbReference type="InterPro" id="IPR036388">
    <property type="entry name" value="WH-like_DNA-bd_sf"/>
</dbReference>
<evidence type="ECO:0000313" key="12">
    <source>
        <dbReference type="Proteomes" id="UP001163846"/>
    </source>
</evidence>
<protein>
    <recommendedName>
        <fullName evidence="10">HSF-type DNA-binding domain-containing protein</fullName>
    </recommendedName>
</protein>
<accession>A0AA38ULU1</accession>
<dbReference type="SUPFAM" id="SSF46785">
    <property type="entry name" value="Winged helix' DNA-binding domain"/>
    <property type="match status" value="1"/>
</dbReference>
<sequence>MTGRNKQVALALPSSSTPSMNPKIPGFLQKLYTLVSDPETDDVICWSEAGDSFFVLDHARLATERLGAFFKHNKFASFVRQLNMYGFHKIPHLQQGALRSNSEAEYSQFAHPDFHRGQEERLALIERKKQSTIHPKEQGVVDFPTVPPQLVPQPLAPDHSTGQPLDIHAVINGIAAIRRHQANISTELNELKRSNQLLWQESMEARTRHQKQQDTINRIIKFLAGVFSHQAGATKEKERGSSPHPVVRSSRLMIEDKKREPVPKVGIVEVRDEEAGSPISRAESPGASFTVETPGSTSQMTSSYPSPATEISSFTATNPPFDLTYPPFDSQSTQAAPSSGSSKSTSSHNNADADTTVVSTQPGYPGTELMQQTENLPSFSPSRSPALDDRIQTALSCLTPADLHQLFAALNSQQGFPTDQVDLDSLQQGLQQQHQNQLPASLPPPQSQSLAPFNFSTTPQPPSQSSPSLNDVNGLITFDDVPYLEQWKQASDIEQEVDQINSGIDELIQDLGIDPNAIANAENTQANGGELDTSILNTDSLPSMSDSVSNDELFNSFFNPFPSPGINTTDGGSMGTGTAMDLGSVNPGVSFETSPASTATPSTPGELPFTGSIKFDSQPAANTRAQKRKSDAGGEVTTKVASNPKNKKRKDK</sequence>
<dbReference type="Pfam" id="PF00447">
    <property type="entry name" value="HSF_DNA-bind"/>
    <property type="match status" value="1"/>
</dbReference>
<comment type="subcellular location">
    <subcellularLocation>
        <location evidence="1">Nucleus</location>
    </subcellularLocation>
</comment>
<gene>
    <name evidence="11" type="ORF">F5878DRAFT_605094</name>
</gene>
<evidence type="ECO:0000256" key="9">
    <source>
        <dbReference type="SAM" id="MobiDB-lite"/>
    </source>
</evidence>
<keyword evidence="5" id="KW-0804">Transcription</keyword>
<feature type="compositionally biased region" description="Polar residues" evidence="9">
    <location>
        <begin position="348"/>
        <end position="362"/>
    </location>
</feature>
<dbReference type="PANTHER" id="PTHR10015">
    <property type="entry name" value="HEAT SHOCK TRANSCRIPTION FACTOR"/>
    <property type="match status" value="1"/>
</dbReference>
<dbReference type="SMART" id="SM00415">
    <property type="entry name" value="HSF"/>
    <property type="match status" value="1"/>
</dbReference>
<dbReference type="PRINTS" id="PR00056">
    <property type="entry name" value="HSFDOMAIN"/>
</dbReference>